<accession>A0A3A5K4H2</accession>
<name>A0A3A5K4H2_9HYPH</name>
<protein>
    <submittedName>
        <fullName evidence="1">Uncharacterized protein</fullName>
    </submittedName>
</protein>
<sequence length="76" mass="8472">MGGGTALSHGPESNSAALKAARRPFIVGWPLVGRRLSVTLRRHKCQPPSQRVCEWLLSEEPSALDDATQRFLYHLF</sequence>
<organism evidence="1 2">
    <name type="scientific">Mesorhizobium waimense</name>
    <dbReference type="NCBI Taxonomy" id="1300307"/>
    <lineage>
        <taxon>Bacteria</taxon>
        <taxon>Pseudomonadati</taxon>
        <taxon>Pseudomonadota</taxon>
        <taxon>Alphaproteobacteria</taxon>
        <taxon>Hyphomicrobiales</taxon>
        <taxon>Phyllobacteriaceae</taxon>
        <taxon>Mesorhizobium</taxon>
    </lineage>
</organism>
<dbReference type="Proteomes" id="UP000272706">
    <property type="component" value="Unassembled WGS sequence"/>
</dbReference>
<dbReference type="AlphaFoldDB" id="A0A3A5K4H2"/>
<proteinExistence type="predicted"/>
<evidence type="ECO:0000313" key="1">
    <source>
        <dbReference type="EMBL" id="RJT29464.1"/>
    </source>
</evidence>
<gene>
    <name evidence="1" type="ORF">D3227_31935</name>
</gene>
<evidence type="ECO:0000313" key="2">
    <source>
        <dbReference type="Proteomes" id="UP000272706"/>
    </source>
</evidence>
<dbReference type="EMBL" id="QZWZ01000042">
    <property type="protein sequence ID" value="RJT29464.1"/>
    <property type="molecule type" value="Genomic_DNA"/>
</dbReference>
<keyword evidence="2" id="KW-1185">Reference proteome</keyword>
<reference evidence="1 2" key="1">
    <citation type="submission" date="2018-09" db="EMBL/GenBank/DDBJ databases">
        <title>Mesorhizobium carmichaelinearum sp. nov. isolated from Carmichaelinea spp. root nodules in New Zealand.</title>
        <authorList>
            <person name="De Meyer S.E."/>
        </authorList>
    </citation>
    <scope>NUCLEOTIDE SEQUENCE [LARGE SCALE GENOMIC DNA]</scope>
    <source>
        <strain evidence="1 2">ICMP19557</strain>
    </source>
</reference>
<comment type="caution">
    <text evidence="1">The sequence shown here is derived from an EMBL/GenBank/DDBJ whole genome shotgun (WGS) entry which is preliminary data.</text>
</comment>